<evidence type="ECO:0000313" key="3">
    <source>
        <dbReference type="Proteomes" id="UP000777438"/>
    </source>
</evidence>
<sequence length="139" mass="15055">MVAGCTLALGKRFPNMAKQLDLSSADLLDFGDVVRVPHAQIADGLTAYFVPIVTLVAILTWLWMSLCLSAKYRYMADESGQSAYSPPLAVMQKPISDATSYTGMDATSHQDECRISKPEAPACMCMSFAEPEGTSKQPL</sequence>
<comment type="caution">
    <text evidence="2">The sequence shown here is derived from an EMBL/GenBank/DDBJ whole genome shotgun (WGS) entry which is preliminary data.</text>
</comment>
<keyword evidence="3" id="KW-1185">Reference proteome</keyword>
<dbReference type="Proteomes" id="UP000777438">
    <property type="component" value="Unassembled WGS sequence"/>
</dbReference>
<protein>
    <submittedName>
        <fullName evidence="2">Uncharacterized protein</fullName>
    </submittedName>
</protein>
<keyword evidence="1" id="KW-0812">Transmembrane</keyword>
<accession>A0A9P8VR77</accession>
<evidence type="ECO:0000313" key="2">
    <source>
        <dbReference type="EMBL" id="KAH6871191.1"/>
    </source>
</evidence>
<reference evidence="2 3" key="1">
    <citation type="journal article" date="2021" name="Nat. Commun.">
        <title>Genetic determinants of endophytism in the Arabidopsis root mycobiome.</title>
        <authorList>
            <person name="Mesny F."/>
            <person name="Miyauchi S."/>
            <person name="Thiergart T."/>
            <person name="Pickel B."/>
            <person name="Atanasova L."/>
            <person name="Karlsson M."/>
            <person name="Huettel B."/>
            <person name="Barry K.W."/>
            <person name="Haridas S."/>
            <person name="Chen C."/>
            <person name="Bauer D."/>
            <person name="Andreopoulos W."/>
            <person name="Pangilinan J."/>
            <person name="LaButti K."/>
            <person name="Riley R."/>
            <person name="Lipzen A."/>
            <person name="Clum A."/>
            <person name="Drula E."/>
            <person name="Henrissat B."/>
            <person name="Kohler A."/>
            <person name="Grigoriev I.V."/>
            <person name="Martin F.M."/>
            <person name="Hacquard S."/>
        </authorList>
    </citation>
    <scope>NUCLEOTIDE SEQUENCE [LARGE SCALE GENOMIC DNA]</scope>
    <source>
        <strain evidence="2 3">MPI-CAGE-CH-0241</strain>
    </source>
</reference>
<feature type="transmembrane region" description="Helical" evidence="1">
    <location>
        <begin position="45"/>
        <end position="66"/>
    </location>
</feature>
<organism evidence="2 3">
    <name type="scientific">Thelonectria olida</name>
    <dbReference type="NCBI Taxonomy" id="1576542"/>
    <lineage>
        <taxon>Eukaryota</taxon>
        <taxon>Fungi</taxon>
        <taxon>Dikarya</taxon>
        <taxon>Ascomycota</taxon>
        <taxon>Pezizomycotina</taxon>
        <taxon>Sordariomycetes</taxon>
        <taxon>Hypocreomycetidae</taxon>
        <taxon>Hypocreales</taxon>
        <taxon>Nectriaceae</taxon>
        <taxon>Thelonectria</taxon>
    </lineage>
</organism>
<name>A0A9P8VR77_9HYPO</name>
<dbReference type="EMBL" id="JAGPYM010000058">
    <property type="protein sequence ID" value="KAH6871191.1"/>
    <property type="molecule type" value="Genomic_DNA"/>
</dbReference>
<dbReference type="AlphaFoldDB" id="A0A9P8VR77"/>
<keyword evidence="1" id="KW-1133">Transmembrane helix</keyword>
<keyword evidence="1" id="KW-0472">Membrane</keyword>
<proteinExistence type="predicted"/>
<gene>
    <name evidence="2" type="ORF">B0T10DRAFT_466794</name>
</gene>
<evidence type="ECO:0000256" key="1">
    <source>
        <dbReference type="SAM" id="Phobius"/>
    </source>
</evidence>